<accession>A0AAV7QU60</accession>
<evidence type="ECO:0000313" key="2">
    <source>
        <dbReference type="Proteomes" id="UP001066276"/>
    </source>
</evidence>
<evidence type="ECO:0000313" key="1">
    <source>
        <dbReference type="EMBL" id="KAJ1141913.1"/>
    </source>
</evidence>
<name>A0AAV7QU60_PLEWA</name>
<proteinExistence type="predicted"/>
<dbReference type="EMBL" id="JANPWB010000010">
    <property type="protein sequence ID" value="KAJ1141913.1"/>
    <property type="molecule type" value="Genomic_DNA"/>
</dbReference>
<comment type="caution">
    <text evidence="1">The sequence shown here is derived from an EMBL/GenBank/DDBJ whole genome shotgun (WGS) entry which is preliminary data.</text>
</comment>
<gene>
    <name evidence="1" type="ORF">NDU88_008241</name>
</gene>
<dbReference type="AlphaFoldDB" id="A0AAV7QU60"/>
<protein>
    <submittedName>
        <fullName evidence="1">Uncharacterized protein</fullName>
    </submittedName>
</protein>
<dbReference type="Proteomes" id="UP001066276">
    <property type="component" value="Chromosome 6"/>
</dbReference>
<reference evidence="1" key="1">
    <citation type="journal article" date="2022" name="bioRxiv">
        <title>Sequencing and chromosome-scale assembly of the giantPleurodeles waltlgenome.</title>
        <authorList>
            <person name="Brown T."/>
            <person name="Elewa A."/>
            <person name="Iarovenko S."/>
            <person name="Subramanian E."/>
            <person name="Araus A.J."/>
            <person name="Petzold A."/>
            <person name="Susuki M."/>
            <person name="Suzuki K.-i.T."/>
            <person name="Hayashi T."/>
            <person name="Toyoda A."/>
            <person name="Oliveira C."/>
            <person name="Osipova E."/>
            <person name="Leigh N.D."/>
            <person name="Simon A."/>
            <person name="Yun M.H."/>
        </authorList>
    </citation>
    <scope>NUCLEOTIDE SEQUENCE</scope>
    <source>
        <strain evidence="1">20211129_DDA</strain>
        <tissue evidence="1">Liver</tissue>
    </source>
</reference>
<sequence>MEAMTHIQQQQMQKVNQRLHQLKSAIHVKPVTQGLEDAIASSDREVAEEEAMGIVECPRGMPRLSTALVLTANKDFRVADEAKRAAEAPGIVKAVRAGKMKTNAELTGAVKRTSETTTGGEVEW</sequence>
<organism evidence="1 2">
    <name type="scientific">Pleurodeles waltl</name>
    <name type="common">Iberian ribbed newt</name>
    <dbReference type="NCBI Taxonomy" id="8319"/>
    <lineage>
        <taxon>Eukaryota</taxon>
        <taxon>Metazoa</taxon>
        <taxon>Chordata</taxon>
        <taxon>Craniata</taxon>
        <taxon>Vertebrata</taxon>
        <taxon>Euteleostomi</taxon>
        <taxon>Amphibia</taxon>
        <taxon>Batrachia</taxon>
        <taxon>Caudata</taxon>
        <taxon>Salamandroidea</taxon>
        <taxon>Salamandridae</taxon>
        <taxon>Pleurodelinae</taxon>
        <taxon>Pleurodeles</taxon>
    </lineage>
</organism>
<keyword evidence="2" id="KW-1185">Reference proteome</keyword>